<dbReference type="Proteomes" id="UP000255303">
    <property type="component" value="Unassembled WGS sequence"/>
</dbReference>
<name>A0A379PN80_ECTOL</name>
<protein>
    <submittedName>
        <fullName evidence="3">Uncharacterized protein</fullName>
    </submittedName>
</protein>
<evidence type="ECO:0000313" key="3">
    <source>
        <dbReference type="EMBL" id="SUE72562.1"/>
    </source>
</evidence>
<feature type="transmembrane region" description="Helical" evidence="2">
    <location>
        <begin position="34"/>
        <end position="51"/>
    </location>
</feature>
<dbReference type="EMBL" id="UGUV01000003">
    <property type="protein sequence ID" value="SUE72562.1"/>
    <property type="molecule type" value="Genomic_DNA"/>
</dbReference>
<evidence type="ECO:0000256" key="1">
    <source>
        <dbReference type="SAM" id="MobiDB-lite"/>
    </source>
</evidence>
<gene>
    <name evidence="3" type="ORF">NCTC10692_04718</name>
</gene>
<dbReference type="AlphaFoldDB" id="A0A379PN80"/>
<keyword evidence="2" id="KW-0472">Membrane</keyword>
<accession>A0A379PN80</accession>
<feature type="region of interest" description="Disordered" evidence="1">
    <location>
        <begin position="54"/>
        <end position="86"/>
    </location>
</feature>
<sequence>MNKSSKFKATAYSINVFVLGLTGGWIIPADFYKPVSLVTALILLVMFLSDFKQPFPKDKARGKANKVKTKRKRPPKKRKRKRSKRK</sequence>
<evidence type="ECO:0000256" key="2">
    <source>
        <dbReference type="SAM" id="Phobius"/>
    </source>
</evidence>
<feature type="transmembrane region" description="Helical" evidence="2">
    <location>
        <begin position="12"/>
        <end position="28"/>
    </location>
</feature>
<dbReference type="RefSeq" id="WP_074858325.1">
    <property type="nucleotide sequence ID" value="NZ_FNZC01000027.1"/>
</dbReference>
<reference evidence="3 4" key="1">
    <citation type="submission" date="2018-06" db="EMBL/GenBank/DDBJ databases">
        <authorList>
            <consortium name="Pathogen Informatics"/>
            <person name="Doyle S."/>
        </authorList>
    </citation>
    <scope>NUCLEOTIDE SEQUENCE [LARGE SCALE GENOMIC DNA]</scope>
    <source>
        <strain evidence="3 4">NCTC10692</strain>
    </source>
</reference>
<organism evidence="3 4">
    <name type="scientific">Ectopseudomonas oleovorans</name>
    <name type="common">Pseudomonas oleovorans</name>
    <dbReference type="NCBI Taxonomy" id="301"/>
    <lineage>
        <taxon>Bacteria</taxon>
        <taxon>Pseudomonadati</taxon>
        <taxon>Pseudomonadota</taxon>
        <taxon>Gammaproteobacteria</taxon>
        <taxon>Pseudomonadales</taxon>
        <taxon>Pseudomonadaceae</taxon>
        <taxon>Ectopseudomonas</taxon>
    </lineage>
</organism>
<feature type="compositionally biased region" description="Basic residues" evidence="1">
    <location>
        <begin position="62"/>
        <end position="86"/>
    </location>
</feature>
<proteinExistence type="predicted"/>
<keyword evidence="2" id="KW-1133">Transmembrane helix</keyword>
<keyword evidence="2" id="KW-0812">Transmembrane</keyword>
<evidence type="ECO:0000313" key="4">
    <source>
        <dbReference type="Proteomes" id="UP000255303"/>
    </source>
</evidence>